<evidence type="ECO:0000256" key="1">
    <source>
        <dbReference type="SAM" id="MobiDB-lite"/>
    </source>
</evidence>
<gene>
    <name evidence="2" type="ORF">BU24DRAFT_464867</name>
</gene>
<reference evidence="2" key="1">
    <citation type="journal article" date="2020" name="Stud. Mycol.">
        <title>101 Dothideomycetes genomes: a test case for predicting lifestyles and emergence of pathogens.</title>
        <authorList>
            <person name="Haridas S."/>
            <person name="Albert R."/>
            <person name="Binder M."/>
            <person name="Bloem J."/>
            <person name="Labutti K."/>
            <person name="Salamov A."/>
            <person name="Andreopoulos B."/>
            <person name="Baker S."/>
            <person name="Barry K."/>
            <person name="Bills G."/>
            <person name="Bluhm B."/>
            <person name="Cannon C."/>
            <person name="Castanera R."/>
            <person name="Culley D."/>
            <person name="Daum C."/>
            <person name="Ezra D."/>
            <person name="Gonzalez J."/>
            <person name="Henrissat B."/>
            <person name="Kuo A."/>
            <person name="Liang C."/>
            <person name="Lipzen A."/>
            <person name="Lutzoni F."/>
            <person name="Magnuson J."/>
            <person name="Mondo S."/>
            <person name="Nolan M."/>
            <person name="Ohm R."/>
            <person name="Pangilinan J."/>
            <person name="Park H.-J."/>
            <person name="Ramirez L."/>
            <person name="Alfaro M."/>
            <person name="Sun H."/>
            <person name="Tritt A."/>
            <person name="Yoshinaga Y."/>
            <person name="Zwiers L.-H."/>
            <person name="Turgeon B."/>
            <person name="Goodwin S."/>
            <person name="Spatafora J."/>
            <person name="Crous P."/>
            <person name="Grigoriev I."/>
        </authorList>
    </citation>
    <scope>NUCLEOTIDE SEQUENCE</scope>
    <source>
        <strain evidence="2">CBS 175.79</strain>
    </source>
</reference>
<evidence type="ECO:0000313" key="2">
    <source>
        <dbReference type="EMBL" id="KAF2012471.1"/>
    </source>
</evidence>
<dbReference type="AlphaFoldDB" id="A0A6A5XI29"/>
<dbReference type="Proteomes" id="UP000799778">
    <property type="component" value="Unassembled WGS sequence"/>
</dbReference>
<feature type="region of interest" description="Disordered" evidence="1">
    <location>
        <begin position="186"/>
        <end position="210"/>
    </location>
</feature>
<protein>
    <submittedName>
        <fullName evidence="2">Uncharacterized protein</fullName>
    </submittedName>
</protein>
<dbReference type="RefSeq" id="XP_033380810.1">
    <property type="nucleotide sequence ID" value="XM_033532230.1"/>
</dbReference>
<keyword evidence="3" id="KW-1185">Reference proteome</keyword>
<feature type="region of interest" description="Disordered" evidence="1">
    <location>
        <begin position="591"/>
        <end position="639"/>
    </location>
</feature>
<accession>A0A6A5XI29</accession>
<dbReference type="GeneID" id="54289627"/>
<name>A0A6A5XI29_9PLEO</name>
<feature type="compositionally biased region" description="Polar residues" evidence="1">
    <location>
        <begin position="196"/>
        <end position="210"/>
    </location>
</feature>
<organism evidence="2 3">
    <name type="scientific">Aaosphaeria arxii CBS 175.79</name>
    <dbReference type="NCBI Taxonomy" id="1450172"/>
    <lineage>
        <taxon>Eukaryota</taxon>
        <taxon>Fungi</taxon>
        <taxon>Dikarya</taxon>
        <taxon>Ascomycota</taxon>
        <taxon>Pezizomycotina</taxon>
        <taxon>Dothideomycetes</taxon>
        <taxon>Pleosporomycetidae</taxon>
        <taxon>Pleosporales</taxon>
        <taxon>Pleosporales incertae sedis</taxon>
        <taxon>Aaosphaeria</taxon>
    </lineage>
</organism>
<dbReference type="EMBL" id="ML978072">
    <property type="protein sequence ID" value="KAF2012471.1"/>
    <property type="molecule type" value="Genomic_DNA"/>
</dbReference>
<evidence type="ECO:0000313" key="3">
    <source>
        <dbReference type="Proteomes" id="UP000799778"/>
    </source>
</evidence>
<proteinExistence type="predicted"/>
<dbReference type="OrthoDB" id="5409522at2759"/>
<sequence>MASQMTQEEEQIMRNNLFEGFIAEGLSTDSFLSQGLEIENLATDNLTAGNANAGGALPESLTSVNTLADGMAKDPTGDLLSDDWMFGDILSQLIAHNTLPESSTPVELTADDLNLFRDASLPNRPVNLTPPSTPEHLTQSNQLKGNLEPATESMASNQVGKNAASVSDIAVVNKAITVAAQNGLTSSEPAPKAGQENVTSFNRPSSTPITSHTNVVRHEELAPLTTNSKNEAMKPTSTSQSPALFVYSARQAMADETHYSNCESPEEKLERFYMLTGRKLILSDGTEAYSAGTCPQQASRTYKFAPATDRRFPNDFTSFVASAMGLGDYNETMLPLQLAWIDDIRMFMPHPAELQPKPLLNKGGYEFGINGEILRDIPALPRHISSAVEGWRLQYWFVIDKRITYSDIIARMHFKCTENDGQGPLKCGRKEFIAILESRIEAFCRKNGILRPMKTAFDADTYQVTRHDIGAITSLSDTQLAYGTWWVVDEEKGVMYPPAPQNSSLAYSPPAQYMLPPRLGMSPRVRKIFEFSSMMRSTQQRQSNQQPRMAAPTPSFVNRNLVVPSPVMTPMRRVSNASTASAAAAYMTPATTPASAVAVKPSDTTSSMPAANARGTKRPNTSTPKQKVKRTRNAPTANTTKNAIASSHGSFQSSPATSYGMQRQEAAIQKYRLDQMAAAQTNQALYNQNNGQVPHGQMFNGQMGSF</sequence>